<sequence length="398" mass="42465">MAIRLIPQVASLLFLLHSVILAKALTLDVKHYGVKVDGKTDDSQAINKAWKDACAATNATTLRIGKGNYMVSKMAFQGPCKSPLTVDFQGTFKAPSNAKNYKNQEWVSFTNLNGLTLFGGGTFDGQGAVAWSINNCAKTGKCGSLPNNLRMTGLTNSIIRDITSLDSKLFHINIINCKNLTLERITITAPESSLNTDGIHIGRSTGVNITSATIKTGDDCVSIGDGAQQINIEKVTCGPGHGISIGSLGRYHDEQPVVGITVKNCTLTSTMNGVRIKTWPASPSGLASNMRFENIIMNNVSNPIMIDQQYCPYSQCEAKIPSRVKISDVSFSGIRGTSATQLAVKLVCSKGIPCQNVAVGDINLAYNKGQATSQCANVKPQVRGSVVPAPCTEQYTSP</sequence>
<evidence type="ECO:0000256" key="3">
    <source>
        <dbReference type="ARBA" id="ARBA00022512"/>
    </source>
</evidence>
<name>D9ZHD7_HYPPE</name>
<reference evidence="11" key="1">
    <citation type="journal article" date="2010" name="Plant J.">
        <title>Identification and genetic analysis of the APOSPORY locus in Hypericum perforatum L.</title>
        <authorList>
            <person name="Schallau A."/>
            <person name="Arzenton F."/>
            <person name="Johnston A.J."/>
            <person name="Hahnel U."/>
            <person name="Koszegi D."/>
            <person name="Blattner F.R."/>
            <person name="Altschmied L."/>
            <person name="Haberer G."/>
            <person name="Barcaccia G."/>
            <person name="Baumlein H."/>
        </authorList>
    </citation>
    <scope>NUCLEOTIDE SEQUENCE</scope>
</reference>
<comment type="subcellular location">
    <subcellularLocation>
        <location evidence="1">Secreted</location>
        <location evidence="1">Cell wall</location>
    </subcellularLocation>
</comment>
<feature type="signal peptide" evidence="10">
    <location>
        <begin position="1"/>
        <end position="24"/>
    </location>
</feature>
<dbReference type="InterPro" id="IPR000743">
    <property type="entry name" value="Glyco_hydro_28"/>
</dbReference>
<protein>
    <submittedName>
        <fullName evidence="11">Polygalacturonase</fullName>
    </submittedName>
</protein>
<dbReference type="InterPro" id="IPR006626">
    <property type="entry name" value="PbH1"/>
</dbReference>
<feature type="active site" evidence="8">
    <location>
        <position position="241"/>
    </location>
</feature>
<dbReference type="GO" id="GO:0004650">
    <property type="term" value="F:polygalacturonase activity"/>
    <property type="evidence" value="ECO:0007669"/>
    <property type="project" value="InterPro"/>
</dbReference>
<keyword evidence="10" id="KW-0732">Signal</keyword>
<dbReference type="SMART" id="SM00710">
    <property type="entry name" value="PbH1"/>
    <property type="match status" value="4"/>
</dbReference>
<accession>D9ZHD7</accession>
<dbReference type="Gene3D" id="2.160.20.10">
    <property type="entry name" value="Single-stranded right-handed beta-helix, Pectin lyase-like"/>
    <property type="match status" value="1"/>
</dbReference>
<dbReference type="FunFam" id="2.160.20.10:FF:000004">
    <property type="entry name" value="Pectin lyase-like superfamily protein"/>
    <property type="match status" value="1"/>
</dbReference>
<dbReference type="InterPro" id="IPR011050">
    <property type="entry name" value="Pectin_lyase_fold/virulence"/>
</dbReference>
<organism evidence="11">
    <name type="scientific">Hypericum perforatum</name>
    <name type="common">St. John's wort</name>
    <dbReference type="NCBI Taxonomy" id="65561"/>
    <lineage>
        <taxon>Eukaryota</taxon>
        <taxon>Viridiplantae</taxon>
        <taxon>Streptophyta</taxon>
        <taxon>Embryophyta</taxon>
        <taxon>Tracheophyta</taxon>
        <taxon>Spermatophyta</taxon>
        <taxon>Magnoliopsida</taxon>
        <taxon>eudicotyledons</taxon>
        <taxon>Gunneridae</taxon>
        <taxon>Pentapetalae</taxon>
        <taxon>rosids</taxon>
        <taxon>fabids</taxon>
        <taxon>Malpighiales</taxon>
        <taxon>Hypericaceae</taxon>
        <taxon>Hypericeae</taxon>
        <taxon>Hypericum</taxon>
    </lineage>
</organism>
<evidence type="ECO:0000256" key="5">
    <source>
        <dbReference type="ARBA" id="ARBA00022801"/>
    </source>
</evidence>
<evidence type="ECO:0000256" key="6">
    <source>
        <dbReference type="ARBA" id="ARBA00023295"/>
    </source>
</evidence>
<proteinExistence type="inferred from homology"/>
<evidence type="ECO:0000256" key="9">
    <source>
        <dbReference type="RuleBase" id="RU361169"/>
    </source>
</evidence>
<evidence type="ECO:0000256" key="4">
    <source>
        <dbReference type="ARBA" id="ARBA00022525"/>
    </source>
</evidence>
<evidence type="ECO:0000256" key="1">
    <source>
        <dbReference type="ARBA" id="ARBA00004191"/>
    </source>
</evidence>
<dbReference type="Pfam" id="PF00295">
    <property type="entry name" value="Glyco_hydro_28"/>
    <property type="match status" value="1"/>
</dbReference>
<evidence type="ECO:0000256" key="8">
    <source>
        <dbReference type="PROSITE-ProRule" id="PRU10052"/>
    </source>
</evidence>
<evidence type="ECO:0000256" key="2">
    <source>
        <dbReference type="ARBA" id="ARBA00008834"/>
    </source>
</evidence>
<evidence type="ECO:0000313" key="11">
    <source>
        <dbReference type="EMBL" id="ADK92878.1"/>
    </source>
</evidence>
<dbReference type="EMBL" id="HM061166">
    <property type="protein sequence ID" value="ADK92878.1"/>
    <property type="molecule type" value="Genomic_DNA"/>
</dbReference>
<feature type="chain" id="PRO_5003133020" evidence="10">
    <location>
        <begin position="25"/>
        <end position="398"/>
    </location>
</feature>
<dbReference type="AlphaFoldDB" id="D9ZHD7"/>
<dbReference type="CAZy" id="GH28">
    <property type="family name" value="Glycoside Hydrolase Family 28"/>
</dbReference>
<comment type="similarity">
    <text evidence="2 9">Belongs to the glycosyl hydrolase 28 family.</text>
</comment>
<keyword evidence="6 9" id="KW-0326">Glycosidase</keyword>
<dbReference type="GO" id="GO:0071555">
    <property type="term" value="P:cell wall organization"/>
    <property type="evidence" value="ECO:0007669"/>
    <property type="project" value="UniProtKB-KW"/>
</dbReference>
<keyword evidence="5 9" id="KW-0378">Hydrolase</keyword>
<dbReference type="PROSITE" id="PS00502">
    <property type="entry name" value="POLYGALACTURONASE"/>
    <property type="match status" value="1"/>
</dbReference>
<keyword evidence="7" id="KW-0961">Cell wall biogenesis/degradation</keyword>
<dbReference type="PANTHER" id="PTHR31375">
    <property type="match status" value="1"/>
</dbReference>
<keyword evidence="4" id="KW-0964">Secreted</keyword>
<dbReference type="GO" id="GO:0005975">
    <property type="term" value="P:carbohydrate metabolic process"/>
    <property type="evidence" value="ECO:0007669"/>
    <property type="project" value="InterPro"/>
</dbReference>
<dbReference type="InterPro" id="IPR012334">
    <property type="entry name" value="Pectin_lyas_fold"/>
</dbReference>
<dbReference type="SUPFAM" id="SSF51126">
    <property type="entry name" value="Pectin lyase-like"/>
    <property type="match status" value="1"/>
</dbReference>
<evidence type="ECO:0000256" key="10">
    <source>
        <dbReference type="SAM" id="SignalP"/>
    </source>
</evidence>
<keyword evidence="3" id="KW-0134">Cell wall</keyword>
<evidence type="ECO:0000256" key="7">
    <source>
        <dbReference type="ARBA" id="ARBA00023316"/>
    </source>
</evidence>
<gene>
    <name evidence="11" type="primary">PG</name>
</gene>